<proteinExistence type="predicted"/>
<feature type="non-terminal residue" evidence="1">
    <location>
        <position position="1"/>
    </location>
</feature>
<sequence length="36" mass="4251">YSGTRDGITEGIAILQHPDNRWFPAKWFTRDYGFFS</sequence>
<reference evidence="1" key="1">
    <citation type="journal article" date="2014" name="Front. Microbiol.">
        <title>High frequency of phylogenetically diverse reductive dehalogenase-homologous genes in deep subseafloor sedimentary metagenomes.</title>
        <authorList>
            <person name="Kawai M."/>
            <person name="Futagami T."/>
            <person name="Toyoda A."/>
            <person name="Takaki Y."/>
            <person name="Nishi S."/>
            <person name="Hori S."/>
            <person name="Arai W."/>
            <person name="Tsubouchi T."/>
            <person name="Morono Y."/>
            <person name="Uchiyama I."/>
            <person name="Ito T."/>
            <person name="Fujiyama A."/>
            <person name="Inagaki F."/>
            <person name="Takami H."/>
        </authorList>
    </citation>
    <scope>NUCLEOTIDE SEQUENCE</scope>
    <source>
        <strain evidence="1">Expedition CK06-06</strain>
    </source>
</reference>
<accession>X0TRT0</accession>
<dbReference type="Pfam" id="PF14100">
    <property type="entry name" value="DUF6807"/>
    <property type="match status" value="1"/>
</dbReference>
<organism evidence="1">
    <name type="scientific">marine sediment metagenome</name>
    <dbReference type="NCBI Taxonomy" id="412755"/>
    <lineage>
        <taxon>unclassified sequences</taxon>
        <taxon>metagenomes</taxon>
        <taxon>ecological metagenomes</taxon>
    </lineage>
</organism>
<dbReference type="EMBL" id="BARS01014683">
    <property type="protein sequence ID" value="GAF95919.1"/>
    <property type="molecule type" value="Genomic_DNA"/>
</dbReference>
<gene>
    <name evidence="1" type="ORF">S01H1_24538</name>
</gene>
<name>X0TRT0_9ZZZZ</name>
<dbReference type="AlphaFoldDB" id="X0TRT0"/>
<comment type="caution">
    <text evidence="1">The sequence shown here is derived from an EMBL/GenBank/DDBJ whole genome shotgun (WGS) entry which is preliminary data.</text>
</comment>
<protein>
    <submittedName>
        <fullName evidence="1">Uncharacterized protein</fullName>
    </submittedName>
</protein>
<evidence type="ECO:0000313" key="1">
    <source>
        <dbReference type="EMBL" id="GAF95919.1"/>
    </source>
</evidence>
<dbReference type="InterPro" id="IPR029475">
    <property type="entry name" value="DUF6807"/>
</dbReference>
<feature type="non-terminal residue" evidence="1">
    <location>
        <position position="36"/>
    </location>
</feature>